<evidence type="ECO:0000256" key="2">
    <source>
        <dbReference type="ARBA" id="ARBA00005041"/>
    </source>
</evidence>
<comment type="similarity">
    <text evidence="9">Belongs to the deoxyhypusine hydroxylase family.</text>
</comment>
<feature type="binding site" evidence="9">
    <location>
        <position position="56"/>
    </location>
    <ligand>
        <name>Fe cation</name>
        <dbReference type="ChEBI" id="CHEBI:24875"/>
        <label>1</label>
    </ligand>
</feature>
<dbReference type="PANTHER" id="PTHR12697">
    <property type="entry name" value="PBS LYASE HEAT-LIKE PROTEIN"/>
    <property type="match status" value="1"/>
</dbReference>
<feature type="binding site" evidence="9">
    <location>
        <position position="265"/>
    </location>
    <ligand>
        <name>Fe cation</name>
        <dbReference type="ChEBI" id="CHEBI:24875"/>
        <label>2</label>
    </ligand>
</feature>
<comment type="caution">
    <text evidence="10">The sequence shown here is derived from an EMBL/GenBank/DDBJ whole genome shotgun (WGS) entry which is preliminary data.</text>
</comment>
<feature type="binding site" evidence="9">
    <location>
        <position position="229"/>
    </location>
    <ligand>
        <name>Fe cation</name>
        <dbReference type="ChEBI" id="CHEBI:24875"/>
        <label>2</label>
    </ligand>
</feature>
<proteinExistence type="inferred from homology"/>
<evidence type="ECO:0000256" key="1">
    <source>
        <dbReference type="ARBA" id="ARBA00000068"/>
    </source>
</evidence>
<keyword evidence="8 9" id="KW-0386">Hypusine biosynthesis</keyword>
<sequence length="307" mass="35103">MSEELKTQAEIITNTENEITKRFRALFEIRGIKTLEAINVLIEAFRAEKDSDLLKHEICYCLGQMNDNEENTKAIEEFLEKVINEDHSSIVIHEAVEGYANLNSDNIQTLLEKFKDADDSLVKETCDLALDLAKWQEETKMGETEGLDLKALKHSTNDPAPPYNTESKEEYKDVEFLKKLLLDPEQPIFERYRAMFTLREIATEESCEALCMTLTEENSENCSALLKHEIGFVLGQMGHSFSKISVPYLIKAVENEKEAGVVRHECVIALGDITDKTEVMEKYSKDDEAIVRESCLVAQDMVNFWKE</sequence>
<dbReference type="InterPro" id="IPR004155">
    <property type="entry name" value="PBS_lyase_HEAT"/>
</dbReference>
<evidence type="ECO:0000256" key="4">
    <source>
        <dbReference type="ARBA" id="ARBA00022737"/>
    </source>
</evidence>
<feature type="binding site" evidence="9">
    <location>
        <position position="94"/>
    </location>
    <ligand>
        <name>Fe cation</name>
        <dbReference type="ChEBI" id="CHEBI:24875"/>
        <label>1</label>
    </ligand>
</feature>
<comment type="cofactor">
    <cofactor evidence="9">
        <name>Fe(2+)</name>
        <dbReference type="ChEBI" id="CHEBI:29033"/>
    </cofactor>
    <text evidence="9">Binds 2 Fe(2+) ions per subunit.</text>
</comment>
<dbReference type="AlphaFoldDB" id="A0AAD2CWP6"/>
<evidence type="ECO:0000256" key="5">
    <source>
        <dbReference type="ARBA" id="ARBA00023002"/>
    </source>
</evidence>
<keyword evidence="11" id="KW-1185">Reference proteome</keyword>
<gene>
    <name evidence="10" type="ORF">ECRASSUSDP1_LOCUS14850</name>
</gene>
<dbReference type="Proteomes" id="UP001295684">
    <property type="component" value="Unassembled WGS sequence"/>
</dbReference>
<dbReference type="SMART" id="SM00567">
    <property type="entry name" value="EZ_HEAT"/>
    <property type="match status" value="5"/>
</dbReference>
<dbReference type="SUPFAM" id="SSF48371">
    <property type="entry name" value="ARM repeat"/>
    <property type="match status" value="1"/>
</dbReference>
<name>A0AAD2CWP6_EUPCR</name>
<protein>
    <recommendedName>
        <fullName evidence="9">Deoxyhypusine hydroxylase</fullName>
        <shortName evidence="9">DOHH</shortName>
        <ecNumber evidence="9">1.14.99.29</ecNumber>
    </recommendedName>
    <alternativeName>
        <fullName evidence="9">Deoxyhypusine dioxygenase</fullName>
    </alternativeName>
    <alternativeName>
        <fullName evidence="9">Deoxyhypusine monooxygenase</fullName>
    </alternativeName>
</protein>
<dbReference type="Gene3D" id="1.25.10.10">
    <property type="entry name" value="Leucine-rich Repeat Variant"/>
    <property type="match status" value="2"/>
</dbReference>
<evidence type="ECO:0000256" key="8">
    <source>
        <dbReference type="ARBA" id="ARBA00023256"/>
    </source>
</evidence>
<feature type="binding site" evidence="9">
    <location>
        <position position="57"/>
    </location>
    <ligand>
        <name>Fe cation</name>
        <dbReference type="ChEBI" id="CHEBI:24875"/>
        <label>1</label>
    </ligand>
</feature>
<feature type="binding site" evidence="9">
    <location>
        <position position="93"/>
    </location>
    <ligand>
        <name>Fe cation</name>
        <dbReference type="ChEBI" id="CHEBI:24875"/>
        <label>1</label>
    </ligand>
</feature>
<keyword evidence="4" id="KW-0677">Repeat</keyword>
<dbReference type="GO" id="GO:0019135">
    <property type="term" value="F:deoxyhypusine monooxygenase activity"/>
    <property type="evidence" value="ECO:0007669"/>
    <property type="project" value="UniProtKB-UniRule"/>
</dbReference>
<comment type="catalytic activity">
    <reaction evidence="1 9">
        <text>[eIF5A protein]-deoxyhypusine + AH2 + O2 = [eIF5A protein]-hypusine + A + H2O</text>
        <dbReference type="Rhea" id="RHEA:14101"/>
        <dbReference type="Rhea" id="RHEA-COMP:10144"/>
        <dbReference type="Rhea" id="RHEA-COMP:12592"/>
        <dbReference type="ChEBI" id="CHEBI:13193"/>
        <dbReference type="ChEBI" id="CHEBI:15377"/>
        <dbReference type="ChEBI" id="CHEBI:15379"/>
        <dbReference type="ChEBI" id="CHEBI:17499"/>
        <dbReference type="ChEBI" id="CHEBI:82657"/>
        <dbReference type="ChEBI" id="CHEBI:91175"/>
        <dbReference type="EC" id="1.14.99.29"/>
    </reaction>
</comment>
<feature type="binding site" evidence="9">
    <location>
        <position position="264"/>
    </location>
    <ligand>
        <name>Fe cation</name>
        <dbReference type="ChEBI" id="CHEBI:24875"/>
        <label>2</label>
    </ligand>
</feature>
<reference evidence="10" key="1">
    <citation type="submission" date="2023-07" db="EMBL/GenBank/DDBJ databases">
        <authorList>
            <consortium name="AG Swart"/>
            <person name="Singh M."/>
            <person name="Singh A."/>
            <person name="Seah K."/>
            <person name="Emmerich C."/>
        </authorList>
    </citation>
    <scope>NUCLEOTIDE SEQUENCE</scope>
    <source>
        <strain evidence="10">DP1</strain>
    </source>
</reference>
<evidence type="ECO:0000313" key="11">
    <source>
        <dbReference type="Proteomes" id="UP001295684"/>
    </source>
</evidence>
<evidence type="ECO:0000313" key="10">
    <source>
        <dbReference type="EMBL" id="CAI2373504.1"/>
    </source>
</evidence>
<dbReference type="PANTHER" id="PTHR12697:SF5">
    <property type="entry name" value="DEOXYHYPUSINE HYDROXYLASE"/>
    <property type="match status" value="1"/>
</dbReference>
<comment type="pathway">
    <text evidence="2 9">Protein modification; eIF5A hypusination.</text>
</comment>
<evidence type="ECO:0000256" key="3">
    <source>
        <dbReference type="ARBA" id="ARBA00022723"/>
    </source>
</evidence>
<accession>A0AAD2CWP6</accession>
<organism evidence="10 11">
    <name type="scientific">Euplotes crassus</name>
    <dbReference type="NCBI Taxonomy" id="5936"/>
    <lineage>
        <taxon>Eukaryota</taxon>
        <taxon>Sar</taxon>
        <taxon>Alveolata</taxon>
        <taxon>Ciliophora</taxon>
        <taxon>Intramacronucleata</taxon>
        <taxon>Spirotrichea</taxon>
        <taxon>Hypotrichia</taxon>
        <taxon>Euplotida</taxon>
        <taxon>Euplotidae</taxon>
        <taxon>Moneuplotes</taxon>
    </lineage>
</organism>
<keyword evidence="6 9" id="KW-0408">Iron</keyword>
<evidence type="ECO:0000256" key="6">
    <source>
        <dbReference type="ARBA" id="ARBA00023004"/>
    </source>
</evidence>
<dbReference type="InterPro" id="IPR016024">
    <property type="entry name" value="ARM-type_fold"/>
</dbReference>
<keyword evidence="3 9" id="KW-0479">Metal-binding</keyword>
<keyword evidence="7 9" id="KW-0503">Monooxygenase</keyword>
<dbReference type="EMBL" id="CAMPGE010014855">
    <property type="protein sequence ID" value="CAI2373504.1"/>
    <property type="molecule type" value="Genomic_DNA"/>
</dbReference>
<dbReference type="GO" id="GO:0046872">
    <property type="term" value="F:metal ion binding"/>
    <property type="evidence" value="ECO:0007669"/>
    <property type="project" value="UniProtKB-KW"/>
</dbReference>
<dbReference type="HAMAP" id="MF_03101">
    <property type="entry name" value="Deoxyhypusine_hydroxylase"/>
    <property type="match status" value="1"/>
</dbReference>
<keyword evidence="5 9" id="KW-0560">Oxidoreductase</keyword>
<dbReference type="EC" id="1.14.99.29" evidence="9"/>
<dbReference type="InterPro" id="IPR027517">
    <property type="entry name" value="Deoxyhypusine_hydroxylase"/>
</dbReference>
<evidence type="ECO:0000256" key="9">
    <source>
        <dbReference type="HAMAP-Rule" id="MF_03101"/>
    </source>
</evidence>
<comment type="function">
    <text evidence="9">Catalyzes the hydroxylation of the N(6)-(4-aminobutyl)-L-lysine intermediate to form hypusine, an essential post-translational modification only found in mature eIF-5A factor.</text>
</comment>
<evidence type="ECO:0000256" key="7">
    <source>
        <dbReference type="ARBA" id="ARBA00023033"/>
    </source>
</evidence>
<feature type="binding site" evidence="9">
    <location>
        <position position="228"/>
    </location>
    <ligand>
        <name>Fe cation</name>
        <dbReference type="ChEBI" id="CHEBI:24875"/>
        <label>2</label>
    </ligand>
</feature>
<dbReference type="InterPro" id="IPR011989">
    <property type="entry name" value="ARM-like"/>
</dbReference>